<evidence type="ECO:0000256" key="8">
    <source>
        <dbReference type="ARBA" id="ARBA00023157"/>
    </source>
</evidence>
<dbReference type="InterPro" id="IPR036249">
    <property type="entry name" value="Thioredoxin-like_sf"/>
</dbReference>
<dbReference type="PROSITE" id="PS00194">
    <property type="entry name" value="THIOREDOXIN_1"/>
    <property type="match status" value="2"/>
</dbReference>
<comment type="similarity">
    <text evidence="3 12">Belongs to the protein disulfide isomerase family.</text>
</comment>
<evidence type="ECO:0000256" key="1">
    <source>
        <dbReference type="ARBA" id="ARBA00001182"/>
    </source>
</evidence>
<evidence type="ECO:0000256" key="13">
    <source>
        <dbReference type="RuleBase" id="RU361130"/>
    </source>
</evidence>
<dbReference type="EMBL" id="GGNE01000379">
    <property type="protein sequence ID" value="MIC88920.1"/>
    <property type="molecule type" value="Transcribed_RNA"/>
</dbReference>
<dbReference type="NCBIfam" id="TIGR01126">
    <property type="entry name" value="pdi_dom"/>
    <property type="match status" value="2"/>
</dbReference>
<dbReference type="SUPFAM" id="SSF52833">
    <property type="entry name" value="Thioredoxin-like"/>
    <property type="match status" value="4"/>
</dbReference>
<dbReference type="FunFam" id="3.40.30.10:FF:000045">
    <property type="entry name" value="Disulfide-isomerase A3"/>
    <property type="match status" value="1"/>
</dbReference>
<dbReference type="PROSITE" id="PS51352">
    <property type="entry name" value="THIOREDOXIN_2"/>
    <property type="match status" value="2"/>
</dbReference>
<dbReference type="PANTHER" id="PTHR18929">
    <property type="entry name" value="PROTEIN DISULFIDE ISOMERASE"/>
    <property type="match status" value="1"/>
</dbReference>
<dbReference type="CDD" id="cd02995">
    <property type="entry name" value="PDI_a_PDI_a'_C"/>
    <property type="match status" value="1"/>
</dbReference>
<reference evidence="15" key="1">
    <citation type="journal article" date="2018" name="Toxicon">
        <title>Venom-gland transcriptomics and venom proteomics of the giant Florida blue centipede, Scolopendra viridis.</title>
        <authorList>
            <person name="Ward M.J."/>
            <person name="Rokyta D.R."/>
        </authorList>
    </citation>
    <scope>NUCLEOTIDE SEQUENCE</scope>
    <source>
        <tissue evidence="15">Venom gland</tissue>
    </source>
</reference>
<dbReference type="InterPro" id="IPR013766">
    <property type="entry name" value="Thioredoxin_domain"/>
</dbReference>
<keyword evidence="7" id="KW-0256">Endoplasmic reticulum</keyword>
<dbReference type="Pfam" id="PF00085">
    <property type="entry name" value="Thioredoxin"/>
    <property type="match status" value="2"/>
</dbReference>
<dbReference type="Pfam" id="PF13848">
    <property type="entry name" value="Thioredoxin_6"/>
    <property type="match status" value="1"/>
</dbReference>
<evidence type="ECO:0000259" key="14">
    <source>
        <dbReference type="PROSITE" id="PS51352"/>
    </source>
</evidence>
<sequence>MWKVVVFSCFFVVTLASDVLEFSDSDFAERIKEHDTYLVEFYAPWCGHCKRLAPEYEKAATILKDNDPPIPLVKVDCIESGKETCGKFGVSGYPTLKIFRNGEFSQEYNGPREANGIVKYMAAQVGPSSKEFDNVKEIESFLEKEEVSIIGFFDSEDVKLKNTFQKVADKMRETARFGHSLNSEVLKKYGYTNEVILFRPKHLENKFEESQVKYDGDKSDKQELEEFINKNYHGLVGHRTSDNSNQFSSPLIVAYYKVDYVKNAKGTNYWRNRIMKVASGFKNTVNFAISNKDEFTHELSEYGFNYVSGDKPVVAARNAKSEKFIMEGEFSMESFEKFIKDFLDEKVKPYLKSEPIPEKNDEPVKVAVAQNFDELINKNEKDVLIEFYAPWCGHCKKLAPTFDELGKALLDEPSIAIVKMDATANDVPSPYEVHGFPTLYWAPRDKKDKPIRYDGGRELDDFIKYIAKHSTEELNNYNRNGKKKKDKSEL</sequence>
<comment type="subcellular location">
    <subcellularLocation>
        <location evidence="2">Endoplasmic reticulum lumen</location>
    </subcellularLocation>
</comment>
<proteinExistence type="inferred from homology"/>
<dbReference type="InterPro" id="IPR005788">
    <property type="entry name" value="PDI_thioredoxin-like_dom"/>
</dbReference>
<keyword evidence="8 11" id="KW-1015">Disulfide bond</keyword>
<evidence type="ECO:0000256" key="3">
    <source>
        <dbReference type="ARBA" id="ARBA00006347"/>
    </source>
</evidence>
<feature type="chain" id="PRO_5019882252" description="Protein disulfide-isomerase" evidence="13">
    <location>
        <begin position="17"/>
        <end position="490"/>
    </location>
</feature>
<name>A0A4D5R9Q9_SCOVI</name>
<dbReference type="GO" id="GO:0006457">
    <property type="term" value="P:protein folding"/>
    <property type="evidence" value="ECO:0007669"/>
    <property type="project" value="TreeGrafter"/>
</dbReference>
<dbReference type="EC" id="5.3.4.1" evidence="4 13"/>
<comment type="catalytic activity">
    <reaction evidence="1 13">
        <text>Catalyzes the rearrangement of -S-S- bonds in proteins.</text>
        <dbReference type="EC" id="5.3.4.1"/>
    </reaction>
</comment>
<dbReference type="FunFam" id="3.40.30.10:FF:000077">
    <property type="entry name" value="Protein disulfide-isomerase"/>
    <property type="match status" value="1"/>
</dbReference>
<keyword evidence="5 13" id="KW-0732">Signal</keyword>
<dbReference type="FunFam" id="3.40.30.10:FF:000017">
    <property type="entry name" value="Protein disulfide-isomerase A4"/>
    <property type="match status" value="1"/>
</dbReference>
<dbReference type="InterPro" id="IPR017937">
    <property type="entry name" value="Thioredoxin_CS"/>
</dbReference>
<evidence type="ECO:0000313" key="15">
    <source>
        <dbReference type="EMBL" id="MIC88920.1"/>
    </source>
</evidence>
<evidence type="ECO:0000256" key="6">
    <source>
        <dbReference type="ARBA" id="ARBA00022737"/>
    </source>
</evidence>
<dbReference type="AlphaFoldDB" id="A0A4D5R9Q9"/>
<evidence type="ECO:0000256" key="11">
    <source>
        <dbReference type="PIRSR" id="PIRSR605792-51"/>
    </source>
</evidence>
<dbReference type="NCBIfam" id="TIGR01130">
    <property type="entry name" value="ER_PDI_fam"/>
    <property type="match status" value="1"/>
</dbReference>
<keyword evidence="6" id="KW-0677">Repeat</keyword>
<keyword evidence="9 13" id="KW-0413">Isomerase</keyword>
<feature type="disulfide bond" description="Redox-active" evidence="11">
    <location>
        <begin position="46"/>
        <end position="49"/>
    </location>
</feature>
<dbReference type="FunFam" id="3.40.30.10:FF:000303">
    <property type="entry name" value="Protein disulfide-isomerase"/>
    <property type="match status" value="1"/>
</dbReference>
<accession>A0A4D5R9Q9</accession>
<dbReference type="Gene3D" id="3.40.30.10">
    <property type="entry name" value="Glutaredoxin"/>
    <property type="match status" value="4"/>
</dbReference>
<dbReference type="GO" id="GO:0005788">
    <property type="term" value="C:endoplasmic reticulum lumen"/>
    <property type="evidence" value="ECO:0007669"/>
    <property type="project" value="UniProtKB-SubCell"/>
</dbReference>
<dbReference type="InterPro" id="IPR005792">
    <property type="entry name" value="Prot_disulphide_isomerase"/>
</dbReference>
<dbReference type="PANTHER" id="PTHR18929:SF132">
    <property type="entry name" value="PROTEIN DISULFIDE-ISOMERASE A3"/>
    <property type="match status" value="1"/>
</dbReference>
<evidence type="ECO:0000256" key="4">
    <source>
        <dbReference type="ARBA" id="ARBA00012723"/>
    </source>
</evidence>
<evidence type="ECO:0000256" key="10">
    <source>
        <dbReference type="ARBA" id="ARBA00023284"/>
    </source>
</evidence>
<feature type="disulfide bond" description="Redox-active" evidence="11">
    <location>
        <begin position="392"/>
        <end position="395"/>
    </location>
</feature>
<organism evidence="15">
    <name type="scientific">Scolopendra viridis</name>
    <name type="common">Giant centipede</name>
    <dbReference type="NCBI Taxonomy" id="118503"/>
    <lineage>
        <taxon>Eukaryota</taxon>
        <taxon>Metazoa</taxon>
        <taxon>Ecdysozoa</taxon>
        <taxon>Arthropoda</taxon>
        <taxon>Myriapoda</taxon>
        <taxon>Chilopoda</taxon>
        <taxon>Pleurostigmophora</taxon>
        <taxon>Scolopendromorpha</taxon>
        <taxon>Scolopendridae</taxon>
        <taxon>Scolopendra</taxon>
    </lineage>
</organism>
<evidence type="ECO:0000256" key="12">
    <source>
        <dbReference type="RuleBase" id="RU004208"/>
    </source>
</evidence>
<feature type="domain" description="Thioredoxin" evidence="14">
    <location>
        <begin position="1"/>
        <end position="126"/>
    </location>
</feature>
<dbReference type="CDD" id="cd02961">
    <property type="entry name" value="PDI_a_family"/>
    <property type="match status" value="1"/>
</dbReference>
<dbReference type="PRINTS" id="PR00421">
    <property type="entry name" value="THIOREDOXIN"/>
</dbReference>
<dbReference type="GO" id="GO:0003756">
    <property type="term" value="F:protein disulfide isomerase activity"/>
    <property type="evidence" value="ECO:0007669"/>
    <property type="project" value="UniProtKB-EC"/>
</dbReference>
<dbReference type="CDD" id="cd03073">
    <property type="entry name" value="PDI_b'_ERp72_ERp57"/>
    <property type="match status" value="1"/>
</dbReference>
<protein>
    <recommendedName>
        <fullName evidence="4 13">Protein disulfide-isomerase</fullName>
        <ecNumber evidence="4 13">5.3.4.1</ecNumber>
    </recommendedName>
</protein>
<feature type="domain" description="Thioredoxin" evidence="14">
    <location>
        <begin position="350"/>
        <end position="471"/>
    </location>
</feature>
<evidence type="ECO:0000256" key="7">
    <source>
        <dbReference type="ARBA" id="ARBA00022824"/>
    </source>
</evidence>
<keyword evidence="10 11" id="KW-0676">Redox-active center</keyword>
<evidence type="ECO:0000256" key="9">
    <source>
        <dbReference type="ARBA" id="ARBA00023235"/>
    </source>
</evidence>
<evidence type="ECO:0000256" key="2">
    <source>
        <dbReference type="ARBA" id="ARBA00004319"/>
    </source>
</evidence>
<evidence type="ECO:0000256" key="5">
    <source>
        <dbReference type="ARBA" id="ARBA00022729"/>
    </source>
</evidence>
<feature type="signal peptide" evidence="13">
    <location>
        <begin position="1"/>
        <end position="16"/>
    </location>
</feature>
<dbReference type="GO" id="GO:0034976">
    <property type="term" value="P:response to endoplasmic reticulum stress"/>
    <property type="evidence" value="ECO:0007669"/>
    <property type="project" value="TreeGrafter"/>
</dbReference>